<dbReference type="EC" id="2.5.1.-" evidence="2"/>
<dbReference type="InterPro" id="IPR018520">
    <property type="entry name" value="UPP_synth-like_CS"/>
</dbReference>
<dbReference type="SUPFAM" id="SSF64005">
    <property type="entry name" value="Undecaprenyl diphosphate synthase"/>
    <property type="match status" value="1"/>
</dbReference>
<feature type="active site" description="Proton acceptor" evidence="2">
    <location>
        <position position="65"/>
    </location>
</feature>
<dbReference type="CDD" id="cd00475">
    <property type="entry name" value="Cis_IPPS"/>
    <property type="match status" value="1"/>
</dbReference>
<feature type="binding site" evidence="2">
    <location>
        <position position="178"/>
    </location>
    <ligand>
        <name>substrate</name>
    </ligand>
</feature>
<dbReference type="Pfam" id="PF01255">
    <property type="entry name" value="Prenyltransf"/>
    <property type="match status" value="1"/>
</dbReference>
<feature type="active site" evidence="2">
    <location>
        <position position="17"/>
    </location>
</feature>
<comment type="similarity">
    <text evidence="2">Belongs to the UPP synthase family.</text>
</comment>
<dbReference type="PANTHER" id="PTHR10291">
    <property type="entry name" value="DEHYDRODOLICHYL DIPHOSPHATE SYNTHASE FAMILY MEMBER"/>
    <property type="match status" value="1"/>
</dbReference>
<comment type="function">
    <text evidence="2">Catalyzes the condensation of isopentenyl diphosphate (IPP) with allylic pyrophosphates generating different type of terpenoids.</text>
</comment>
<dbReference type="NCBIfam" id="TIGR00055">
    <property type="entry name" value="uppS"/>
    <property type="match status" value="1"/>
</dbReference>
<comment type="caution">
    <text evidence="2">Lacks conserved residue(s) required for the propagation of feature annotation.</text>
</comment>
<accession>A0A9D1AII7</accession>
<feature type="binding site" evidence="2">
    <location>
        <position position="197"/>
    </location>
    <ligand>
        <name>Mg(2+)</name>
        <dbReference type="ChEBI" id="CHEBI:18420"/>
    </ligand>
</feature>
<feature type="binding site" evidence="2">
    <location>
        <position position="34"/>
    </location>
    <ligand>
        <name>substrate</name>
    </ligand>
</feature>
<evidence type="ECO:0000313" key="3">
    <source>
        <dbReference type="EMBL" id="HIR39806.1"/>
    </source>
</evidence>
<feature type="binding site" evidence="2">
    <location>
        <position position="22"/>
    </location>
    <ligand>
        <name>substrate</name>
    </ligand>
</feature>
<protein>
    <recommendedName>
        <fullName evidence="2">Isoprenyl transferase</fullName>
        <ecNumber evidence="2">2.5.1.-</ecNumber>
    </recommendedName>
</protein>
<feature type="binding site" evidence="2">
    <location>
        <position position="30"/>
    </location>
    <ligand>
        <name>substrate</name>
    </ligand>
</feature>
<feature type="binding site" evidence="2">
    <location>
        <begin position="184"/>
        <end position="186"/>
    </location>
    <ligand>
        <name>substrate</name>
    </ligand>
</feature>
<evidence type="ECO:0000256" key="2">
    <source>
        <dbReference type="HAMAP-Rule" id="MF_01139"/>
    </source>
</evidence>
<dbReference type="HAMAP" id="MF_01139">
    <property type="entry name" value="ISPT"/>
    <property type="match status" value="1"/>
</dbReference>
<keyword evidence="2" id="KW-0479">Metal-binding</keyword>
<sequence length="230" mass="26419">MAEKRSVLPVNVGIIMDGNGRWAKRRLMPRSFGHDAGMKRIIRLIDFVRAEGIKYLTLFALSTENLARPQEELNGLYSLFLKYFKDYAPKLVEDNVAIRVIGDISVLPEEVADRMRDVCARSKRDAAFHLIFAVNYGSRAEIVRAANLAAEMGGKVTEENFSRFLYTGGMPDPDLIIRTGGEIRLSNFLLWQSAYSELYFTDTLFPDFDEKEFRKALKEYSRRNRRFGKV</sequence>
<dbReference type="GO" id="GO:0016094">
    <property type="term" value="P:polyprenol biosynthetic process"/>
    <property type="evidence" value="ECO:0007669"/>
    <property type="project" value="TreeGrafter"/>
</dbReference>
<dbReference type="InterPro" id="IPR001441">
    <property type="entry name" value="UPP_synth-like"/>
</dbReference>
<dbReference type="GO" id="GO:0045547">
    <property type="term" value="F:ditrans,polycis-polyprenyl diphosphate synthase [(2E,6E)-farnesyl diphosphate specific] activity"/>
    <property type="evidence" value="ECO:0007669"/>
    <property type="project" value="TreeGrafter"/>
</dbReference>
<feature type="binding site" evidence="2">
    <location>
        <position position="17"/>
    </location>
    <ligand>
        <name>Mg(2+)</name>
        <dbReference type="ChEBI" id="CHEBI:18420"/>
    </ligand>
</feature>
<keyword evidence="2" id="KW-0460">Magnesium</keyword>
<proteinExistence type="inferred from homology"/>
<feature type="binding site" evidence="2">
    <location>
        <position position="68"/>
    </location>
    <ligand>
        <name>substrate</name>
    </ligand>
</feature>
<reference evidence="3" key="1">
    <citation type="submission" date="2020-10" db="EMBL/GenBank/DDBJ databases">
        <authorList>
            <person name="Gilroy R."/>
        </authorList>
    </citation>
    <scope>NUCLEOTIDE SEQUENCE</scope>
    <source>
        <strain evidence="3">ChiW25-3613</strain>
    </source>
</reference>
<dbReference type="Proteomes" id="UP000824179">
    <property type="component" value="Unassembled WGS sequence"/>
</dbReference>
<comment type="caution">
    <text evidence="3">The sequence shown here is derived from an EMBL/GenBank/DDBJ whole genome shotgun (WGS) entry which is preliminary data.</text>
</comment>
<feature type="binding site" evidence="2">
    <location>
        <begin position="62"/>
        <end position="64"/>
    </location>
    <ligand>
        <name>substrate</name>
    </ligand>
</feature>
<dbReference type="AlphaFoldDB" id="A0A9D1AII7"/>
<organism evidence="3 4">
    <name type="scientific">Candidatus Coproplasma stercoripullorum</name>
    <dbReference type="NCBI Taxonomy" id="2840751"/>
    <lineage>
        <taxon>Bacteria</taxon>
        <taxon>Bacillati</taxon>
        <taxon>Bacillota</taxon>
        <taxon>Clostridia</taxon>
        <taxon>Eubacteriales</taxon>
        <taxon>Candidatus Coproplasma</taxon>
    </lineage>
</organism>
<reference evidence="3" key="2">
    <citation type="journal article" date="2021" name="PeerJ">
        <title>Extensive microbial diversity within the chicken gut microbiome revealed by metagenomics and culture.</title>
        <authorList>
            <person name="Gilroy R."/>
            <person name="Ravi A."/>
            <person name="Getino M."/>
            <person name="Pursley I."/>
            <person name="Horton D.L."/>
            <person name="Alikhan N.F."/>
            <person name="Baker D."/>
            <person name="Gharbi K."/>
            <person name="Hall N."/>
            <person name="Watson M."/>
            <person name="Adriaenssens E.M."/>
            <person name="Foster-Nyarko E."/>
            <person name="Jarju S."/>
            <person name="Secka A."/>
            <person name="Antonio M."/>
            <person name="Oren A."/>
            <person name="Chaudhuri R.R."/>
            <person name="La Ragione R."/>
            <person name="Hildebrand F."/>
            <person name="Pallen M.J."/>
        </authorList>
    </citation>
    <scope>NUCLEOTIDE SEQUENCE</scope>
    <source>
        <strain evidence="3">ChiW25-3613</strain>
    </source>
</reference>
<gene>
    <name evidence="3" type="primary">uppS</name>
    <name evidence="3" type="ORF">IAB90_05425</name>
</gene>
<dbReference type="InterPro" id="IPR036424">
    <property type="entry name" value="UPP_synth-like_sf"/>
</dbReference>
<dbReference type="EMBL" id="DVHB01000091">
    <property type="protein sequence ID" value="HIR39806.1"/>
    <property type="molecule type" value="Genomic_DNA"/>
</dbReference>
<keyword evidence="1 2" id="KW-0808">Transferase</keyword>
<dbReference type="PANTHER" id="PTHR10291:SF0">
    <property type="entry name" value="DEHYDRODOLICHYL DIPHOSPHATE SYNTHASE 2"/>
    <property type="match status" value="1"/>
</dbReference>
<dbReference type="Gene3D" id="3.40.1180.10">
    <property type="entry name" value="Decaprenyl diphosphate synthase-like"/>
    <property type="match status" value="1"/>
</dbReference>
<feature type="binding site" evidence="2">
    <location>
        <begin position="18"/>
        <end position="21"/>
    </location>
    <ligand>
        <name>substrate</name>
    </ligand>
</feature>
<comment type="cofactor">
    <cofactor evidence="2">
        <name>Mg(2+)</name>
        <dbReference type="ChEBI" id="CHEBI:18420"/>
    </cofactor>
    <text evidence="2">Binds 2 magnesium ions per subunit.</text>
</comment>
<dbReference type="PROSITE" id="PS01066">
    <property type="entry name" value="UPP_SYNTHASE"/>
    <property type="match status" value="1"/>
</dbReference>
<dbReference type="GO" id="GO:0000287">
    <property type="term" value="F:magnesium ion binding"/>
    <property type="evidence" value="ECO:0007669"/>
    <property type="project" value="UniProtKB-UniRule"/>
</dbReference>
<evidence type="ECO:0000256" key="1">
    <source>
        <dbReference type="ARBA" id="ARBA00022679"/>
    </source>
</evidence>
<evidence type="ECO:0000313" key="4">
    <source>
        <dbReference type="Proteomes" id="UP000824179"/>
    </source>
</evidence>
<comment type="subunit">
    <text evidence="2">Homodimer.</text>
</comment>
<name>A0A9D1AII7_9FIRM</name>